<sequence>MMLIASLAAMAIVTQNQAPLRAAPKDSAQQQAVLWQGDSLEIRGERLGYLQVWDHRRERGGYVRASQVRQTQLDAAAAPELLSVVRFLRDTPGAEALGIAYSAAYLKAAPAQSITAEPFEALGNMADRLARRASSSQAKATDTTVAAHLEVAAHYGISMTSLERDERIQLCYQGDAYRRVLSLPATDEQRARAALALTRPDCQRADLHPQARYSADNEAADLLNRIASDKLPEQLKNQLRLRRAGIWANLAYQRNRRGEAFQPAAERALNELAAINKQELAEDDQASYNDAAMRVGASRWAVETATAAIPGKLRIVTEPGQPGETCVQLQDTRQKTPTSLYRRCSYGTVWTASARSNADGTALALAVQPLANWRELWVFQQTPEGWVLSVLPPADQGPDLGYIEFAGWVPGSKQMLAAREARVQGRYQRSFQLISLDSMTVLKQADQPSSLSTFYRWQDAAWKRLTVSLR</sequence>
<dbReference type="RefSeq" id="WP_290333896.1">
    <property type="nucleotide sequence ID" value="NZ_JAUFPU010000018.1"/>
</dbReference>
<evidence type="ECO:0000313" key="1">
    <source>
        <dbReference type="EMBL" id="MDN3578561.1"/>
    </source>
</evidence>
<keyword evidence="2" id="KW-1185">Reference proteome</keyword>
<protein>
    <recommendedName>
        <fullName evidence="3">SH3 domain-containing protein</fullName>
    </recommendedName>
</protein>
<dbReference type="Proteomes" id="UP001180081">
    <property type="component" value="Unassembled WGS sequence"/>
</dbReference>
<reference evidence="1" key="2">
    <citation type="submission" date="2023-06" db="EMBL/GenBank/DDBJ databases">
        <authorList>
            <person name="Lucena T."/>
            <person name="Sun Q."/>
        </authorList>
    </citation>
    <scope>NUCLEOTIDE SEQUENCE</scope>
    <source>
        <strain evidence="1">CECT 7703</strain>
    </source>
</reference>
<proteinExistence type="predicted"/>
<reference evidence="1" key="1">
    <citation type="journal article" date="2014" name="Int. J. Syst. Evol. Microbiol.">
        <title>Complete genome of a new Firmicutes species belonging to the dominant human colonic microbiota ('Ruminococcus bicirculans') reveals two chromosomes and a selective capacity to utilize plant glucans.</title>
        <authorList>
            <consortium name="NISC Comparative Sequencing Program"/>
            <person name="Wegmann U."/>
            <person name="Louis P."/>
            <person name="Goesmann A."/>
            <person name="Henrissat B."/>
            <person name="Duncan S.H."/>
            <person name="Flint H.J."/>
        </authorList>
    </citation>
    <scope>NUCLEOTIDE SEQUENCE</scope>
    <source>
        <strain evidence="1">CECT 7703</strain>
    </source>
</reference>
<gene>
    <name evidence="1" type="ORF">QWZ03_17480</name>
</gene>
<comment type="caution">
    <text evidence="1">The sequence shown here is derived from an EMBL/GenBank/DDBJ whole genome shotgun (WGS) entry which is preliminary data.</text>
</comment>
<evidence type="ECO:0008006" key="3">
    <source>
        <dbReference type="Google" id="ProtNLM"/>
    </source>
</evidence>
<accession>A0ABT8BAB8</accession>
<dbReference type="EMBL" id="JAUFPU010000018">
    <property type="protein sequence ID" value="MDN3578561.1"/>
    <property type="molecule type" value="Genomic_DNA"/>
</dbReference>
<evidence type="ECO:0000313" key="2">
    <source>
        <dbReference type="Proteomes" id="UP001180081"/>
    </source>
</evidence>
<name>A0ABT8BAB8_9NEIS</name>
<organism evidence="1 2">
    <name type="scientific">Chitinimonas viridis</name>
    <dbReference type="NCBI Taxonomy" id="664880"/>
    <lineage>
        <taxon>Bacteria</taxon>
        <taxon>Pseudomonadati</taxon>
        <taxon>Pseudomonadota</taxon>
        <taxon>Betaproteobacteria</taxon>
        <taxon>Neisseriales</taxon>
        <taxon>Chitinibacteraceae</taxon>
        <taxon>Chitinimonas</taxon>
    </lineage>
</organism>